<dbReference type="Pfam" id="PF02875">
    <property type="entry name" value="Mur_ligase_C"/>
    <property type="match status" value="1"/>
</dbReference>
<dbReference type="AlphaFoldDB" id="A0A2H0W0K3"/>
<evidence type="ECO:0000313" key="3">
    <source>
        <dbReference type="Proteomes" id="UP000230935"/>
    </source>
</evidence>
<evidence type="ECO:0000259" key="1">
    <source>
        <dbReference type="Pfam" id="PF02875"/>
    </source>
</evidence>
<dbReference type="Proteomes" id="UP000230935">
    <property type="component" value="Unassembled WGS sequence"/>
</dbReference>
<gene>
    <name evidence="2" type="ORF">COT81_04130</name>
</gene>
<dbReference type="SUPFAM" id="SSF53244">
    <property type="entry name" value="MurD-like peptide ligases, peptide-binding domain"/>
    <property type="match status" value="1"/>
</dbReference>
<dbReference type="EMBL" id="PEZZ01000033">
    <property type="protein sequence ID" value="PIS04893.1"/>
    <property type="molecule type" value="Genomic_DNA"/>
</dbReference>
<dbReference type="InterPro" id="IPR004101">
    <property type="entry name" value="Mur_ligase_C"/>
</dbReference>
<evidence type="ECO:0000313" key="2">
    <source>
        <dbReference type="EMBL" id="PIS04893.1"/>
    </source>
</evidence>
<organism evidence="2 3">
    <name type="scientific">Candidatus Buchananbacteria bacterium CG10_big_fil_rev_8_21_14_0_10_42_9</name>
    <dbReference type="NCBI Taxonomy" id="1974526"/>
    <lineage>
        <taxon>Bacteria</taxon>
        <taxon>Candidatus Buchananiibacteriota</taxon>
    </lineage>
</organism>
<name>A0A2H0W0K3_9BACT</name>
<reference evidence="3" key="1">
    <citation type="submission" date="2017-09" db="EMBL/GenBank/DDBJ databases">
        <title>Depth-based differentiation of microbial function through sediment-hosted aquifers and enrichment of novel symbionts in the deep terrestrial subsurface.</title>
        <authorList>
            <person name="Probst A.J."/>
            <person name="Ladd B."/>
            <person name="Jarett J.K."/>
            <person name="Geller-Mcgrath D.E."/>
            <person name="Sieber C.M.K."/>
            <person name="Emerson J.B."/>
            <person name="Anantharaman K."/>
            <person name="Thomas B.C."/>
            <person name="Malmstrom R."/>
            <person name="Stieglmeier M."/>
            <person name="Klingl A."/>
            <person name="Woyke T."/>
            <person name="Ryan C.M."/>
            <person name="Banfield J.F."/>
        </authorList>
    </citation>
    <scope>NUCLEOTIDE SEQUENCE [LARGE SCALE GENOMIC DNA]</scope>
</reference>
<comment type="caution">
    <text evidence="2">The sequence shown here is derived from an EMBL/GenBank/DDBJ whole genome shotgun (WGS) entry which is preliminary data.</text>
</comment>
<accession>A0A2H0W0K3</accession>
<proteinExistence type="predicted"/>
<feature type="domain" description="Mur ligase C-terminal" evidence="1">
    <location>
        <begin position="28"/>
        <end position="151"/>
    </location>
</feature>
<dbReference type="Gene3D" id="3.90.190.20">
    <property type="entry name" value="Mur ligase, C-terminal domain"/>
    <property type="match status" value="1"/>
</dbReference>
<dbReference type="GO" id="GO:0016881">
    <property type="term" value="F:acid-amino acid ligase activity"/>
    <property type="evidence" value="ECO:0007669"/>
    <property type="project" value="InterPro"/>
</dbReference>
<protein>
    <recommendedName>
        <fullName evidence="1">Mur ligase C-terminal domain-containing protein</fullName>
    </recommendedName>
</protein>
<dbReference type="InterPro" id="IPR036615">
    <property type="entry name" value="Mur_ligase_C_dom_sf"/>
</dbReference>
<sequence>MVKAIGKHLKLKARAVDSGIVRTKLPARFELMQTKPRIILDGAHNKVKMKSTAEQLRLQEYNKLILIISIGNKKDPDEILSQIIPLADVVIFTTFKDWYRKPHSMSALNQAAKKYLKKNAKTLSISDNKKALAKAKKIAHDDDLIVATGSFYLAGQLRAQWFSEKYILNERKSF</sequence>